<dbReference type="Proteomes" id="UP000231553">
    <property type="component" value="Unassembled WGS sequence"/>
</dbReference>
<dbReference type="InterPro" id="IPR018298">
    <property type="entry name" value="Adrenodoxin_Fe-S_BS"/>
</dbReference>
<reference evidence="8 9" key="1">
    <citation type="journal article" date="2018" name="Int. J. Syst. Evol. Microbiol.">
        <title>Pseudooceanicola lipolyticus sp. nov., a marine alphaproteobacterium, reclassification of Oceanicola flagellatus as Pseudooceanicola flagellatus comb. nov. and emended description of the genus Pseudooceanicola.</title>
        <authorList>
            <person name="Huang M.-M."/>
            <person name="Guo L.-L."/>
            <person name="Wu Y.-H."/>
            <person name="Lai Q.-L."/>
            <person name="Shao Z.-Z."/>
            <person name="Wang C.-S."/>
            <person name="Wu M."/>
            <person name="Xu X.-W."/>
        </authorList>
    </citation>
    <scope>NUCLEOTIDE SEQUENCE [LARGE SCALE GENOMIC DNA]</scope>
    <source>
        <strain evidence="8 9">157</strain>
    </source>
</reference>
<dbReference type="AlphaFoldDB" id="A0A2M8J480"/>
<dbReference type="GO" id="GO:0009055">
    <property type="term" value="F:electron transfer activity"/>
    <property type="evidence" value="ECO:0007669"/>
    <property type="project" value="TreeGrafter"/>
</dbReference>
<evidence type="ECO:0000256" key="2">
    <source>
        <dbReference type="ARBA" id="ARBA00022714"/>
    </source>
</evidence>
<dbReference type="GO" id="GO:0140647">
    <property type="term" value="P:P450-containing electron transport chain"/>
    <property type="evidence" value="ECO:0007669"/>
    <property type="project" value="InterPro"/>
</dbReference>
<evidence type="ECO:0000259" key="7">
    <source>
        <dbReference type="PROSITE" id="PS51085"/>
    </source>
</evidence>
<gene>
    <name evidence="8" type="ORF">CVM52_06235</name>
</gene>
<dbReference type="SUPFAM" id="SSF54292">
    <property type="entry name" value="2Fe-2S ferredoxin-like"/>
    <property type="match status" value="1"/>
</dbReference>
<organism evidence="8 9">
    <name type="scientific">Pseudooceanicola lipolyticus</name>
    <dbReference type="NCBI Taxonomy" id="2029104"/>
    <lineage>
        <taxon>Bacteria</taxon>
        <taxon>Pseudomonadati</taxon>
        <taxon>Pseudomonadota</taxon>
        <taxon>Alphaproteobacteria</taxon>
        <taxon>Rhodobacterales</taxon>
        <taxon>Paracoccaceae</taxon>
        <taxon>Pseudooceanicola</taxon>
    </lineage>
</organism>
<dbReference type="OrthoDB" id="9799640at2"/>
<dbReference type="GO" id="GO:0051537">
    <property type="term" value="F:2 iron, 2 sulfur cluster binding"/>
    <property type="evidence" value="ECO:0007669"/>
    <property type="project" value="UniProtKB-KW"/>
</dbReference>
<keyword evidence="5" id="KW-0411">Iron-sulfur</keyword>
<feature type="domain" description="2Fe-2S ferredoxin-type" evidence="7">
    <location>
        <begin position="3"/>
        <end position="104"/>
    </location>
</feature>
<dbReference type="EMBL" id="PGTB01000012">
    <property type="protein sequence ID" value="PJE37591.1"/>
    <property type="molecule type" value="Genomic_DNA"/>
</dbReference>
<dbReference type="PANTHER" id="PTHR23426:SF65">
    <property type="entry name" value="FERREDOXIN-2, MITOCHONDRIAL"/>
    <property type="match status" value="1"/>
</dbReference>
<dbReference type="PROSITE" id="PS51085">
    <property type="entry name" value="2FE2S_FER_2"/>
    <property type="match status" value="1"/>
</dbReference>
<name>A0A2M8J480_9RHOB</name>
<dbReference type="CDD" id="cd00207">
    <property type="entry name" value="fer2"/>
    <property type="match status" value="1"/>
</dbReference>
<dbReference type="InterPro" id="IPR036010">
    <property type="entry name" value="2Fe-2S_ferredoxin-like_sf"/>
</dbReference>
<comment type="cofactor">
    <cofactor evidence="6">
        <name>[2Fe-2S] cluster</name>
        <dbReference type="ChEBI" id="CHEBI:190135"/>
    </cofactor>
</comment>
<keyword evidence="9" id="KW-1185">Reference proteome</keyword>
<comment type="caution">
    <text evidence="8">The sequence shown here is derived from an EMBL/GenBank/DDBJ whole genome shotgun (WGS) entry which is preliminary data.</text>
</comment>
<dbReference type="RefSeq" id="WP_100161646.1">
    <property type="nucleotide sequence ID" value="NZ_PGTB01000012.1"/>
</dbReference>
<keyword evidence="4" id="KW-0408">Iron</keyword>
<proteinExistence type="inferred from homology"/>
<keyword evidence="3" id="KW-0479">Metal-binding</keyword>
<evidence type="ECO:0000256" key="1">
    <source>
        <dbReference type="ARBA" id="ARBA00010914"/>
    </source>
</evidence>
<evidence type="ECO:0000256" key="5">
    <source>
        <dbReference type="ARBA" id="ARBA00023014"/>
    </source>
</evidence>
<keyword evidence="2" id="KW-0001">2Fe-2S</keyword>
<dbReference type="InterPro" id="IPR012675">
    <property type="entry name" value="Beta-grasp_dom_sf"/>
</dbReference>
<evidence type="ECO:0000313" key="8">
    <source>
        <dbReference type="EMBL" id="PJE37591.1"/>
    </source>
</evidence>
<dbReference type="PROSITE" id="PS00814">
    <property type="entry name" value="ADX"/>
    <property type="match status" value="1"/>
</dbReference>
<dbReference type="Gene3D" id="3.10.20.30">
    <property type="match status" value="1"/>
</dbReference>
<accession>A0A2M8J480</accession>
<evidence type="ECO:0000256" key="4">
    <source>
        <dbReference type="ARBA" id="ARBA00023004"/>
    </source>
</evidence>
<comment type="similarity">
    <text evidence="1">Belongs to the adrenodoxin/putidaredoxin family.</text>
</comment>
<protein>
    <submittedName>
        <fullName evidence="8">Ferredoxin</fullName>
    </submittedName>
</protein>
<dbReference type="InterPro" id="IPR001055">
    <property type="entry name" value="Adrenodoxin-like"/>
</dbReference>
<evidence type="ECO:0000313" key="9">
    <source>
        <dbReference type="Proteomes" id="UP000231553"/>
    </source>
</evidence>
<dbReference type="PRINTS" id="PR00355">
    <property type="entry name" value="ADRENODOXIN"/>
</dbReference>
<dbReference type="PANTHER" id="PTHR23426">
    <property type="entry name" value="FERREDOXIN/ADRENODOXIN"/>
    <property type="match status" value="1"/>
</dbReference>
<dbReference type="InterPro" id="IPR001041">
    <property type="entry name" value="2Fe-2S_ferredoxin-type"/>
</dbReference>
<evidence type="ECO:0000256" key="6">
    <source>
        <dbReference type="ARBA" id="ARBA00034078"/>
    </source>
</evidence>
<evidence type="ECO:0000256" key="3">
    <source>
        <dbReference type="ARBA" id="ARBA00022723"/>
    </source>
</evidence>
<dbReference type="GO" id="GO:0046872">
    <property type="term" value="F:metal ion binding"/>
    <property type="evidence" value="ECO:0007669"/>
    <property type="project" value="UniProtKB-KW"/>
</dbReference>
<dbReference type="Pfam" id="PF00111">
    <property type="entry name" value="Fer2"/>
    <property type="match status" value="1"/>
</dbReference>
<sequence length="104" mass="10901">MVKLIFIEPSGNRREIEAEPGQSVMVAATSAGVGGIVAECGGSCVCATCHCRVVEHGDALPTMEDAERDTLEFTSDAMGETSRLTCQIEVTSALEGVVFEVVGH</sequence>